<dbReference type="KEGG" id="mbd:MEBOL_004057"/>
<dbReference type="InterPro" id="IPR049509">
    <property type="entry name" value="DyP_N"/>
</dbReference>
<dbReference type="EMBL" id="CP022163">
    <property type="protein sequence ID" value="ATB30596.1"/>
    <property type="molecule type" value="Genomic_DNA"/>
</dbReference>
<dbReference type="GO" id="GO:0005829">
    <property type="term" value="C:cytosol"/>
    <property type="evidence" value="ECO:0007669"/>
    <property type="project" value="TreeGrafter"/>
</dbReference>
<dbReference type="RefSeq" id="WP_095979031.1">
    <property type="nucleotide sequence ID" value="NZ_CP022163.1"/>
</dbReference>
<proteinExistence type="predicted"/>
<keyword evidence="8" id="KW-1185">Reference proteome</keyword>
<evidence type="ECO:0000259" key="6">
    <source>
        <dbReference type="Pfam" id="PF21105"/>
    </source>
</evidence>
<dbReference type="GO" id="GO:0004601">
    <property type="term" value="F:peroxidase activity"/>
    <property type="evidence" value="ECO:0007669"/>
    <property type="project" value="UniProtKB-KW"/>
</dbReference>
<dbReference type="GO" id="GO:0046872">
    <property type="term" value="F:metal ion binding"/>
    <property type="evidence" value="ECO:0007669"/>
    <property type="project" value="UniProtKB-KW"/>
</dbReference>
<dbReference type="NCBIfam" id="TIGR01413">
    <property type="entry name" value="Dyp_perox_fam"/>
    <property type="match status" value="1"/>
</dbReference>
<dbReference type="OrthoDB" id="236246at2"/>
<dbReference type="InterPro" id="IPR011008">
    <property type="entry name" value="Dimeric_a/b-barrel"/>
</dbReference>
<protein>
    <submittedName>
        <fullName evidence="7">Peroxidase</fullName>
    </submittedName>
</protein>
<dbReference type="SUPFAM" id="SSF54909">
    <property type="entry name" value="Dimeric alpha+beta barrel"/>
    <property type="match status" value="1"/>
</dbReference>
<evidence type="ECO:0000313" key="8">
    <source>
        <dbReference type="Proteomes" id="UP000217289"/>
    </source>
</evidence>
<dbReference type="AlphaFoldDB" id="A0A250II46"/>
<evidence type="ECO:0000256" key="3">
    <source>
        <dbReference type="ARBA" id="ARBA00022723"/>
    </source>
</evidence>
<keyword evidence="4" id="KW-0560">Oxidoreductase</keyword>
<evidence type="ECO:0000256" key="5">
    <source>
        <dbReference type="ARBA" id="ARBA00023004"/>
    </source>
</evidence>
<organism evidence="7 8">
    <name type="scientific">Melittangium boletus DSM 14713</name>
    <dbReference type="NCBI Taxonomy" id="1294270"/>
    <lineage>
        <taxon>Bacteria</taxon>
        <taxon>Pseudomonadati</taxon>
        <taxon>Myxococcota</taxon>
        <taxon>Myxococcia</taxon>
        <taxon>Myxococcales</taxon>
        <taxon>Cystobacterineae</taxon>
        <taxon>Archangiaceae</taxon>
        <taxon>Melittangium</taxon>
    </lineage>
</organism>
<evidence type="ECO:0000256" key="2">
    <source>
        <dbReference type="ARBA" id="ARBA00022559"/>
    </source>
</evidence>
<dbReference type="Proteomes" id="UP000217289">
    <property type="component" value="Chromosome"/>
</dbReference>
<dbReference type="PROSITE" id="PS51404">
    <property type="entry name" value="DYP_PEROXIDASE"/>
    <property type="match status" value="1"/>
</dbReference>
<keyword evidence="5" id="KW-0408">Iron</keyword>
<reference evidence="7 8" key="1">
    <citation type="submission" date="2017-06" db="EMBL/GenBank/DDBJ databases">
        <authorList>
            <person name="Kim H.J."/>
            <person name="Triplett B.A."/>
        </authorList>
    </citation>
    <scope>NUCLEOTIDE SEQUENCE [LARGE SCALE GENOMIC DNA]</scope>
    <source>
        <strain evidence="7 8">DSM 14713</strain>
    </source>
</reference>
<gene>
    <name evidence="7" type="ORF">MEBOL_004057</name>
</gene>
<dbReference type="PANTHER" id="PTHR30521:SF5">
    <property type="entry name" value="BLR4509 PROTEIN"/>
    <property type="match status" value="1"/>
</dbReference>
<evidence type="ECO:0000313" key="7">
    <source>
        <dbReference type="EMBL" id="ATB30596.1"/>
    </source>
</evidence>
<name>A0A250II46_9BACT</name>
<dbReference type="PANTHER" id="PTHR30521">
    <property type="entry name" value="DEFERROCHELATASE/PEROXIDASE"/>
    <property type="match status" value="1"/>
</dbReference>
<keyword evidence="3" id="KW-0479">Metal-binding</keyword>
<comment type="cofactor">
    <cofactor evidence="1">
        <name>heme b</name>
        <dbReference type="ChEBI" id="CHEBI:60344"/>
    </cofactor>
</comment>
<dbReference type="GO" id="GO:0020037">
    <property type="term" value="F:heme binding"/>
    <property type="evidence" value="ECO:0007669"/>
    <property type="project" value="InterPro"/>
</dbReference>
<keyword evidence="2 7" id="KW-0575">Peroxidase</keyword>
<evidence type="ECO:0000256" key="1">
    <source>
        <dbReference type="ARBA" id="ARBA00001970"/>
    </source>
</evidence>
<accession>A0A250II46</accession>
<dbReference type="InterPro" id="IPR006314">
    <property type="entry name" value="Dyp_peroxidase"/>
</dbReference>
<feature type="domain" description="DyP dimeric alpha+beta barrel" evidence="6">
    <location>
        <begin position="66"/>
        <end position="149"/>
    </location>
</feature>
<evidence type="ECO:0000256" key="4">
    <source>
        <dbReference type="ARBA" id="ARBA00023002"/>
    </source>
</evidence>
<dbReference type="Pfam" id="PF21105">
    <property type="entry name" value="DyP_N"/>
    <property type="match status" value="1"/>
</dbReference>
<sequence>MSEIADTPLELDDIQSGILRPRPSPYAATYLLLRIDDRDAGRKLMGRLSTAVASVGNPSSPAGDTWLSVALTFQGLRALGVPRASLDSFAWEFRQGMAARARALGDTGESSPENWEKPLGTPDVHVVLVAVAPDARRLETALARARQALEELDGVTAIWRQDCHALPTQREPFGFRDGISHPAIEGSGIPGTNSREEPLKAGEFVLGYRDEMGGFPPIPQPEVLGRNGTYVAFRKLHQRVAAFRQYLEVHSSSPEDEELLAAKLMGRWRSGAPLARCPFHDDPELGADPRRNNDFLYRQEDATGYVTPPGSHIRRANPRDASVAGVVRLHRMIRRGTAYGPSLPEGVTEDDGADRGLMFAFIGTHLGRQFEFVQSEWVNSGDFLGLGTVKDPVVGASDGAGTFSIPRRPIPRRLQGLPRFVVTRGGEYGFMPGLRALRWLAELRT</sequence>